<dbReference type="EMBL" id="JBBXMP010000981">
    <property type="protein sequence ID" value="KAL0056764.1"/>
    <property type="molecule type" value="Genomic_DNA"/>
</dbReference>
<evidence type="ECO:0008006" key="3">
    <source>
        <dbReference type="Google" id="ProtNLM"/>
    </source>
</evidence>
<accession>A0ABR2Z690</accession>
<feature type="non-terminal residue" evidence="1">
    <location>
        <position position="1"/>
    </location>
</feature>
<comment type="caution">
    <text evidence="1">The sequence shown here is derived from an EMBL/GenBank/DDBJ whole genome shotgun (WGS) entry which is preliminary data.</text>
</comment>
<reference evidence="1 2" key="1">
    <citation type="submission" date="2024-05" db="EMBL/GenBank/DDBJ databases">
        <title>A draft genome resource for the thread blight pathogen Marasmius tenuissimus strain MS-2.</title>
        <authorList>
            <person name="Yulfo-Soto G.E."/>
            <person name="Baruah I.K."/>
            <person name="Amoako-Attah I."/>
            <person name="Bukari Y."/>
            <person name="Meinhardt L.W."/>
            <person name="Bailey B.A."/>
            <person name="Cohen S.P."/>
        </authorList>
    </citation>
    <scope>NUCLEOTIDE SEQUENCE [LARGE SCALE GENOMIC DNA]</scope>
    <source>
        <strain evidence="1 2">MS-2</strain>
    </source>
</reference>
<keyword evidence="2" id="KW-1185">Reference proteome</keyword>
<name>A0ABR2Z690_9AGAR</name>
<dbReference type="Proteomes" id="UP001437256">
    <property type="component" value="Unassembled WGS sequence"/>
</dbReference>
<organism evidence="1 2">
    <name type="scientific">Marasmius tenuissimus</name>
    <dbReference type="NCBI Taxonomy" id="585030"/>
    <lineage>
        <taxon>Eukaryota</taxon>
        <taxon>Fungi</taxon>
        <taxon>Dikarya</taxon>
        <taxon>Basidiomycota</taxon>
        <taxon>Agaricomycotina</taxon>
        <taxon>Agaricomycetes</taxon>
        <taxon>Agaricomycetidae</taxon>
        <taxon>Agaricales</taxon>
        <taxon>Marasmiineae</taxon>
        <taxon>Marasmiaceae</taxon>
        <taxon>Marasmius</taxon>
    </lineage>
</organism>
<protein>
    <recommendedName>
        <fullName evidence="3">PPPDE domain-containing protein</fullName>
    </recommendedName>
</protein>
<evidence type="ECO:0000313" key="1">
    <source>
        <dbReference type="EMBL" id="KAL0056764.1"/>
    </source>
</evidence>
<proteinExistence type="predicted"/>
<evidence type="ECO:0000313" key="2">
    <source>
        <dbReference type="Proteomes" id="UP001437256"/>
    </source>
</evidence>
<sequence>KAAIAAMPNTYDLINNNCQMFVVGLVHIISPGTDLSDLITAEKLVKSMLKELTDPKEATQKQVELVKAQNVPAVNAAAAMQVITPSQTL</sequence>
<gene>
    <name evidence="1" type="ORF">AAF712_016626</name>
</gene>